<reference evidence="9" key="1">
    <citation type="submission" date="2017-02" db="UniProtKB">
        <authorList>
            <consortium name="WormBaseParasite"/>
        </authorList>
    </citation>
    <scope>IDENTIFICATION</scope>
</reference>
<evidence type="ECO:0000256" key="1">
    <source>
        <dbReference type="ARBA" id="ARBA00004370"/>
    </source>
</evidence>
<dbReference type="AlphaFoldDB" id="A0A0N5AUC9"/>
<feature type="transmembrane region" description="Helical" evidence="6">
    <location>
        <begin position="12"/>
        <end position="34"/>
    </location>
</feature>
<dbReference type="PANTHER" id="PTHR48017">
    <property type="entry name" value="OS05G0424000 PROTEIN-RELATED"/>
    <property type="match status" value="1"/>
</dbReference>
<comment type="subcellular location">
    <subcellularLocation>
        <location evidence="1">Membrane</location>
    </subcellularLocation>
</comment>
<keyword evidence="3 6" id="KW-0812">Transmembrane</keyword>
<dbReference type="Proteomes" id="UP000046393">
    <property type="component" value="Unplaced"/>
</dbReference>
<dbReference type="GO" id="GO:0016020">
    <property type="term" value="C:membrane"/>
    <property type="evidence" value="ECO:0007669"/>
    <property type="project" value="UniProtKB-SubCell"/>
</dbReference>
<feature type="transmembrane region" description="Helical" evidence="6">
    <location>
        <begin position="200"/>
        <end position="222"/>
    </location>
</feature>
<dbReference type="STRING" id="451379.A0A0N5AUC9"/>
<feature type="transmembrane region" description="Helical" evidence="6">
    <location>
        <begin position="234"/>
        <end position="256"/>
    </location>
</feature>
<proteinExistence type="predicted"/>
<evidence type="ECO:0000256" key="5">
    <source>
        <dbReference type="ARBA" id="ARBA00023136"/>
    </source>
</evidence>
<keyword evidence="2" id="KW-0813">Transport</keyword>
<keyword evidence="4 6" id="KW-1133">Transmembrane helix</keyword>
<name>A0A0N5AUC9_9BILA</name>
<dbReference type="Pfam" id="PF01490">
    <property type="entry name" value="Aa_trans"/>
    <property type="match status" value="1"/>
</dbReference>
<organism evidence="8 9">
    <name type="scientific">Syphacia muris</name>
    <dbReference type="NCBI Taxonomy" id="451379"/>
    <lineage>
        <taxon>Eukaryota</taxon>
        <taxon>Metazoa</taxon>
        <taxon>Ecdysozoa</taxon>
        <taxon>Nematoda</taxon>
        <taxon>Chromadorea</taxon>
        <taxon>Rhabditida</taxon>
        <taxon>Spirurina</taxon>
        <taxon>Oxyuridomorpha</taxon>
        <taxon>Oxyuroidea</taxon>
        <taxon>Oxyuridae</taxon>
        <taxon>Syphacia</taxon>
    </lineage>
</organism>
<feature type="transmembrane region" description="Helical" evidence="6">
    <location>
        <begin position="122"/>
        <end position="145"/>
    </location>
</feature>
<evidence type="ECO:0000256" key="4">
    <source>
        <dbReference type="ARBA" id="ARBA00022989"/>
    </source>
</evidence>
<evidence type="ECO:0000256" key="3">
    <source>
        <dbReference type="ARBA" id="ARBA00022692"/>
    </source>
</evidence>
<dbReference type="InterPro" id="IPR013057">
    <property type="entry name" value="AA_transpt_TM"/>
</dbReference>
<accession>A0A0N5AUC9</accession>
<feature type="transmembrane region" description="Helical" evidence="6">
    <location>
        <begin position="40"/>
        <end position="59"/>
    </location>
</feature>
<evidence type="ECO:0000256" key="6">
    <source>
        <dbReference type="SAM" id="Phobius"/>
    </source>
</evidence>
<evidence type="ECO:0000259" key="7">
    <source>
        <dbReference type="Pfam" id="PF01490"/>
    </source>
</evidence>
<feature type="transmembrane region" description="Helical" evidence="6">
    <location>
        <begin position="338"/>
        <end position="362"/>
    </location>
</feature>
<evidence type="ECO:0000256" key="2">
    <source>
        <dbReference type="ARBA" id="ARBA00022448"/>
    </source>
</evidence>
<dbReference type="FunFam" id="1.20.1740.10:FF:000052">
    <property type="entry name" value="Lysine histidine transporter-like 3"/>
    <property type="match status" value="1"/>
</dbReference>
<keyword evidence="8" id="KW-1185">Reference proteome</keyword>
<feature type="transmembrane region" description="Helical" evidence="6">
    <location>
        <begin position="95"/>
        <end position="116"/>
    </location>
</feature>
<feature type="transmembrane region" description="Helical" evidence="6">
    <location>
        <begin position="276"/>
        <end position="294"/>
    </location>
</feature>
<evidence type="ECO:0000313" key="8">
    <source>
        <dbReference type="Proteomes" id="UP000046393"/>
    </source>
</evidence>
<protein>
    <submittedName>
        <fullName evidence="9">Aa_trans domain-containing protein</fullName>
    </submittedName>
</protein>
<feature type="transmembrane region" description="Helical" evidence="6">
    <location>
        <begin position="315"/>
        <end position="332"/>
    </location>
</feature>
<evidence type="ECO:0000313" key="9">
    <source>
        <dbReference type="WBParaSite" id="SMUV_0000846201-mRNA-1"/>
    </source>
</evidence>
<feature type="transmembrane region" description="Helical" evidence="6">
    <location>
        <begin position="157"/>
        <end position="180"/>
    </location>
</feature>
<feature type="transmembrane region" description="Helical" evidence="6">
    <location>
        <begin position="391"/>
        <end position="413"/>
    </location>
</feature>
<keyword evidence="5 6" id="KW-0472">Membrane</keyword>
<sequence length="467" mass="52189">MSLSEKRIGWVITAFFIVADMVGSGVVAIPIAFLKTGLCLGIMLMLVISSIFGYTGYLLGQNWIILLERWPSYKNHCRKPYVEIASKSMGKTMKLIASLIVYVTLFGTAVVYILLSTKIFDYFLYSYLAVRVNFCYLLCIVSLAIMPVTYLKSPAHFWGVIVFAMLCTISAVVLIAFGITEDAALCHPEVSYPPVYLPDAILSFGTFLFAFSGHHCFPTIQADMEDARDFPKSVTFGFIMVAILYMPLSVFGYTVYGDSMSDSVIDSVQNPWIRESANLAIAVHCILTLIIMANPLSQQLEEFFKAPHSFGVERVLIRSALLAVMLFCALTIPDFGPFMNLVGSTTIPAVSAILPCICNLYLNAAYFDKKRNTYIIPTLSQVIERTNKVKLVWTSFIICLSVSVGLVAAYMSLNDIFNVNFTPPCYLRYIFPSNTTLLEDMQVNCCGKFRNLNRYGNATDMCRFQQI</sequence>
<dbReference type="WBParaSite" id="SMUV_0000846201-mRNA-1">
    <property type="protein sequence ID" value="SMUV_0000846201-mRNA-1"/>
    <property type="gene ID" value="SMUV_0000846201"/>
</dbReference>
<feature type="domain" description="Amino acid transporter transmembrane" evidence="7">
    <location>
        <begin position="7"/>
        <end position="387"/>
    </location>
</feature>